<evidence type="ECO:0000256" key="2">
    <source>
        <dbReference type="ARBA" id="ARBA00023015"/>
    </source>
</evidence>
<feature type="domain" description="BHLH" evidence="6">
    <location>
        <begin position="169"/>
        <end position="219"/>
    </location>
</feature>
<keyword evidence="3" id="KW-0804">Transcription</keyword>
<evidence type="ECO:0000256" key="4">
    <source>
        <dbReference type="ARBA" id="ARBA00023242"/>
    </source>
</evidence>
<dbReference type="InterPro" id="IPR011598">
    <property type="entry name" value="bHLH_dom"/>
</dbReference>
<keyword evidence="8" id="KW-1185">Reference proteome</keyword>
<dbReference type="OMA" id="RSIPLHE"/>
<dbReference type="AlphaFoldDB" id="A0A803L1G1"/>
<accession>A0A803L1G1</accession>
<dbReference type="RefSeq" id="XP_021748216.1">
    <property type="nucleotide sequence ID" value="XM_021892524.1"/>
</dbReference>
<comment type="subcellular location">
    <subcellularLocation>
        <location evidence="1">Nucleus</location>
    </subcellularLocation>
</comment>
<dbReference type="PROSITE" id="PS50888">
    <property type="entry name" value="BHLH"/>
    <property type="match status" value="1"/>
</dbReference>
<evidence type="ECO:0000256" key="3">
    <source>
        <dbReference type="ARBA" id="ARBA00023163"/>
    </source>
</evidence>
<keyword evidence="2" id="KW-0805">Transcription regulation</keyword>
<name>A0A803L1G1_CHEQI</name>
<evidence type="ECO:0000313" key="8">
    <source>
        <dbReference type="Proteomes" id="UP000596660"/>
    </source>
</evidence>
<dbReference type="InterPro" id="IPR024097">
    <property type="entry name" value="bHLH_ZIP_TF"/>
</dbReference>
<evidence type="ECO:0000256" key="5">
    <source>
        <dbReference type="SAM" id="MobiDB-lite"/>
    </source>
</evidence>
<dbReference type="GO" id="GO:0046983">
    <property type="term" value="F:protein dimerization activity"/>
    <property type="evidence" value="ECO:0007669"/>
    <property type="project" value="InterPro"/>
</dbReference>
<dbReference type="InterPro" id="IPR036638">
    <property type="entry name" value="HLH_DNA-bd_sf"/>
</dbReference>
<evidence type="ECO:0000256" key="1">
    <source>
        <dbReference type="ARBA" id="ARBA00004123"/>
    </source>
</evidence>
<dbReference type="SUPFAM" id="SSF47459">
    <property type="entry name" value="HLH, helix-loop-helix DNA-binding domain"/>
    <property type="match status" value="1"/>
</dbReference>
<feature type="compositionally biased region" description="Basic residues" evidence="5">
    <location>
        <begin position="110"/>
        <end position="120"/>
    </location>
</feature>
<dbReference type="Gramene" id="AUR62005699-RA">
    <property type="protein sequence ID" value="AUR62005699-RA:cds"/>
    <property type="gene ID" value="AUR62005699"/>
</dbReference>
<dbReference type="PANTHER" id="PTHR12565">
    <property type="entry name" value="STEROL REGULATORY ELEMENT-BINDING PROTEIN"/>
    <property type="match status" value="1"/>
</dbReference>
<evidence type="ECO:0000313" key="7">
    <source>
        <dbReference type="EnsemblPlants" id="AUR62005699-RA:cds"/>
    </source>
</evidence>
<reference evidence="7" key="2">
    <citation type="submission" date="2021-03" db="UniProtKB">
        <authorList>
            <consortium name="EnsemblPlants"/>
        </authorList>
    </citation>
    <scope>IDENTIFICATION</scope>
</reference>
<dbReference type="GeneID" id="110714058"/>
<feature type="compositionally biased region" description="Polar residues" evidence="5">
    <location>
        <begin position="93"/>
        <end position="109"/>
    </location>
</feature>
<dbReference type="PANTHER" id="PTHR12565:SF465">
    <property type="entry name" value="TRANSCRIPTION FACTOR BHLH49-LIKE"/>
    <property type="match status" value="1"/>
</dbReference>
<keyword evidence="4" id="KW-0539">Nucleus</keyword>
<protein>
    <recommendedName>
        <fullName evidence="6">BHLH domain-containing protein</fullName>
    </recommendedName>
</protein>
<dbReference type="KEGG" id="cqi:110714058"/>
<feature type="region of interest" description="Disordered" evidence="5">
    <location>
        <begin position="92"/>
        <end position="128"/>
    </location>
</feature>
<dbReference type="Proteomes" id="UP000596660">
    <property type="component" value="Unplaced"/>
</dbReference>
<evidence type="ECO:0000259" key="6">
    <source>
        <dbReference type="PROSITE" id="PS50888"/>
    </source>
</evidence>
<reference evidence="7" key="1">
    <citation type="journal article" date="2017" name="Nature">
        <title>The genome of Chenopodium quinoa.</title>
        <authorList>
            <person name="Jarvis D.E."/>
            <person name="Ho Y.S."/>
            <person name="Lightfoot D.J."/>
            <person name="Schmoeckel S.M."/>
            <person name="Li B."/>
            <person name="Borm T.J.A."/>
            <person name="Ohyanagi H."/>
            <person name="Mineta K."/>
            <person name="Michell C.T."/>
            <person name="Saber N."/>
            <person name="Kharbatia N.M."/>
            <person name="Rupper R.R."/>
            <person name="Sharp A.R."/>
            <person name="Dally N."/>
            <person name="Boughton B.A."/>
            <person name="Woo Y.H."/>
            <person name="Gao G."/>
            <person name="Schijlen E.G.W.M."/>
            <person name="Guo X."/>
            <person name="Momin A.A."/>
            <person name="Negrao S."/>
            <person name="Al-Babili S."/>
            <person name="Gehring C."/>
            <person name="Roessner U."/>
            <person name="Jung C."/>
            <person name="Murphy K."/>
            <person name="Arold S.T."/>
            <person name="Gojobori T."/>
            <person name="van der Linden C.G."/>
            <person name="van Loo E.N."/>
            <person name="Jellen E.N."/>
            <person name="Maughan P.J."/>
            <person name="Tester M."/>
        </authorList>
    </citation>
    <scope>NUCLEOTIDE SEQUENCE [LARGE SCALE GENOMIC DNA]</scope>
    <source>
        <strain evidence="7">cv. PI 614886</strain>
    </source>
</reference>
<sequence length="301" mass="33831">MSATWYQQPSSFLCVVDDGQQHPHFQSTHHPASNYDTGGSSCTSNLTAMPHNINHNYSWICDNFSTFEDFSQYYDSHQQYYQGTDVNELTAVPENTKSSTIHPEGTRQNTKGRQRSRRTDKKKDNVLEKKNNTTQNICKKGEEKTICDNKEDASGCKDGCVYVRAKRGQAIGSHSLAERVRRQKISEKMKLLQSIVPGCDKIAGKIPTLDNIIDYIHTLQDQVKSLMTEIALVDPTFDVNYLALESIVTHLESSYATTDVSECSRIASQYQSIPLYGSSAQAVSALPSPWLALLEDREYTI</sequence>
<proteinExistence type="predicted"/>
<organism evidence="7 8">
    <name type="scientific">Chenopodium quinoa</name>
    <name type="common">Quinoa</name>
    <dbReference type="NCBI Taxonomy" id="63459"/>
    <lineage>
        <taxon>Eukaryota</taxon>
        <taxon>Viridiplantae</taxon>
        <taxon>Streptophyta</taxon>
        <taxon>Embryophyta</taxon>
        <taxon>Tracheophyta</taxon>
        <taxon>Spermatophyta</taxon>
        <taxon>Magnoliopsida</taxon>
        <taxon>eudicotyledons</taxon>
        <taxon>Gunneridae</taxon>
        <taxon>Pentapetalae</taxon>
        <taxon>Caryophyllales</taxon>
        <taxon>Chenopodiaceae</taxon>
        <taxon>Chenopodioideae</taxon>
        <taxon>Atripliceae</taxon>
        <taxon>Chenopodium</taxon>
    </lineage>
</organism>
<dbReference type="Gene3D" id="4.10.280.10">
    <property type="entry name" value="Helix-loop-helix DNA-binding domain"/>
    <property type="match status" value="1"/>
</dbReference>
<dbReference type="SMART" id="SM00353">
    <property type="entry name" value="HLH"/>
    <property type="match status" value="1"/>
</dbReference>
<dbReference type="OrthoDB" id="1721796at2759"/>
<gene>
    <name evidence="7" type="primary">LOC110714058</name>
</gene>
<dbReference type="Pfam" id="PF00010">
    <property type="entry name" value="HLH"/>
    <property type="match status" value="1"/>
</dbReference>
<dbReference type="GO" id="GO:0005634">
    <property type="term" value="C:nucleus"/>
    <property type="evidence" value="ECO:0007669"/>
    <property type="project" value="UniProtKB-SubCell"/>
</dbReference>
<dbReference type="EnsemblPlants" id="AUR62005699-RA">
    <property type="protein sequence ID" value="AUR62005699-RA:cds"/>
    <property type="gene ID" value="AUR62005699"/>
</dbReference>
<dbReference type="GO" id="GO:0003700">
    <property type="term" value="F:DNA-binding transcription factor activity"/>
    <property type="evidence" value="ECO:0007669"/>
    <property type="project" value="TreeGrafter"/>
</dbReference>